<feature type="transmembrane region" description="Helical" evidence="2">
    <location>
        <begin position="426"/>
        <end position="449"/>
    </location>
</feature>
<feature type="region of interest" description="Disordered" evidence="1">
    <location>
        <begin position="1"/>
        <end position="24"/>
    </location>
</feature>
<comment type="caution">
    <text evidence="3">The sequence shown here is derived from an EMBL/GenBank/DDBJ whole genome shotgun (WGS) entry which is preliminary data.</text>
</comment>
<proteinExistence type="predicted"/>
<feature type="compositionally biased region" description="Acidic residues" evidence="1">
    <location>
        <begin position="12"/>
        <end position="24"/>
    </location>
</feature>
<keyword evidence="2" id="KW-0812">Transmembrane</keyword>
<keyword evidence="2" id="KW-0472">Membrane</keyword>
<reference evidence="3 4" key="1">
    <citation type="submission" date="2024-02" db="EMBL/GenBank/DDBJ databases">
        <authorList>
            <person name="Chen Y."/>
            <person name="Shah S."/>
            <person name="Dougan E. K."/>
            <person name="Thang M."/>
            <person name="Chan C."/>
        </authorList>
    </citation>
    <scope>NUCLEOTIDE SEQUENCE [LARGE SCALE GENOMIC DNA]</scope>
</reference>
<accession>A0ABP0NE07</accession>
<evidence type="ECO:0000256" key="2">
    <source>
        <dbReference type="SAM" id="Phobius"/>
    </source>
</evidence>
<gene>
    <name evidence="3" type="ORF">CCMP2556_LOCUS29795</name>
</gene>
<organism evidence="3 4">
    <name type="scientific">Durusdinium trenchii</name>
    <dbReference type="NCBI Taxonomy" id="1381693"/>
    <lineage>
        <taxon>Eukaryota</taxon>
        <taxon>Sar</taxon>
        <taxon>Alveolata</taxon>
        <taxon>Dinophyceae</taxon>
        <taxon>Suessiales</taxon>
        <taxon>Symbiodiniaceae</taxon>
        <taxon>Durusdinium</taxon>
    </lineage>
</organism>
<keyword evidence="4" id="KW-1185">Reference proteome</keyword>
<protein>
    <submittedName>
        <fullName evidence="3">Uncharacterized protein</fullName>
    </submittedName>
</protein>
<evidence type="ECO:0000256" key="1">
    <source>
        <dbReference type="SAM" id="MobiDB-lite"/>
    </source>
</evidence>
<dbReference type="Proteomes" id="UP001642484">
    <property type="component" value="Unassembled WGS sequence"/>
</dbReference>
<evidence type="ECO:0000313" key="3">
    <source>
        <dbReference type="EMBL" id="CAK9060560.1"/>
    </source>
</evidence>
<keyword evidence="2" id="KW-1133">Transmembrane helix</keyword>
<evidence type="ECO:0000313" key="4">
    <source>
        <dbReference type="Proteomes" id="UP001642484"/>
    </source>
</evidence>
<name>A0ABP0NE07_9DINO</name>
<feature type="transmembrane region" description="Helical" evidence="2">
    <location>
        <begin position="385"/>
        <end position="405"/>
    </location>
</feature>
<dbReference type="EMBL" id="CAXAMN010021529">
    <property type="protein sequence ID" value="CAK9060560.1"/>
    <property type="molecule type" value="Genomic_DNA"/>
</dbReference>
<sequence length="463" mass="52695">MSFVCTDTSREEVEESDESDSDEEEGCLLLPEDVSSDLEFLLALIRQCTFVSLVQFANMPLLYLLAQLGYTHCAYLVVVLGMLGSGAYQFWLRDQILIWLQKHKYWQMHVASVQQLLQPSCIPCLSVSSMAFLRGIYEAIDPPMDALTAGNSQQMYSAKVEDSRLPVETSGVGLTDSDEKTPKTMRNELDNVTSQSHCNHKPTRYVQNTNTHTHTHTQEAFEASWRGAPVVGQIIPSLGLPGVLTLILCVASFCQVYKLLGPIARPKRRMEAFGPRAQRRRLWSESRRLRLRIDTWDPSDGHEPKRRWQIWIRMSHLTDVGGLMLLHHLFKELVLIEVESSPDIWPIADRNASFEVKIFAESVPSLWFQISLFCLTFSDASFNNWLLTLISICTGTMTILHFLYLQTRVMLQLHRIGELWQIKETALIIAYVATLTSWVMCMVRLPGAWICPSHILNESGCVN</sequence>